<accession>A0A418MB95</accession>
<dbReference type="AlphaFoldDB" id="A0A418MB95"/>
<dbReference type="InterPro" id="IPR025269">
    <property type="entry name" value="SAM-like_dom"/>
</dbReference>
<dbReference type="Pfam" id="PF17293">
    <property type="entry name" value="Arm-DNA-bind_5"/>
    <property type="match status" value="1"/>
</dbReference>
<keyword evidence="3" id="KW-0233">DNA recombination</keyword>
<evidence type="ECO:0000313" key="5">
    <source>
        <dbReference type="EMBL" id="RIV23652.1"/>
    </source>
</evidence>
<evidence type="ECO:0000256" key="2">
    <source>
        <dbReference type="ARBA" id="ARBA00023125"/>
    </source>
</evidence>
<dbReference type="Pfam" id="PF13102">
    <property type="entry name" value="Phage_int_SAM_5"/>
    <property type="match status" value="1"/>
</dbReference>
<comment type="caution">
    <text evidence="5">The sequence shown here is derived from an EMBL/GenBank/DDBJ whole genome shotgun (WGS) entry which is preliminary data.</text>
</comment>
<protein>
    <submittedName>
        <fullName evidence="5">Site-specific integrase</fullName>
    </submittedName>
</protein>
<dbReference type="InterPro" id="IPR050090">
    <property type="entry name" value="Tyrosine_recombinase_XerCD"/>
</dbReference>
<dbReference type="Pfam" id="PF00589">
    <property type="entry name" value="Phage_integrase"/>
    <property type="match status" value="1"/>
</dbReference>
<dbReference type="SUPFAM" id="SSF56349">
    <property type="entry name" value="DNA breaking-rejoining enzymes"/>
    <property type="match status" value="1"/>
</dbReference>
<dbReference type="Proteomes" id="UP000283523">
    <property type="component" value="Unassembled WGS sequence"/>
</dbReference>
<dbReference type="OrthoDB" id="1098628at2"/>
<keyword evidence="6" id="KW-1185">Reference proteome</keyword>
<dbReference type="Gene3D" id="1.10.150.130">
    <property type="match status" value="1"/>
</dbReference>
<evidence type="ECO:0000256" key="3">
    <source>
        <dbReference type="ARBA" id="ARBA00023172"/>
    </source>
</evidence>
<dbReference type="GO" id="GO:0006310">
    <property type="term" value="P:DNA recombination"/>
    <property type="evidence" value="ECO:0007669"/>
    <property type="project" value="UniProtKB-KW"/>
</dbReference>
<dbReference type="EMBL" id="QXED01000003">
    <property type="protein sequence ID" value="RIV23652.1"/>
    <property type="molecule type" value="Genomic_DNA"/>
</dbReference>
<sequence length="443" mass="49804">MTPAITLYLREDRLGDDGTAPIHLRVCWQGRKVRTATGERIAPLFWDSDEERIRRTAPGAKNANRRLSKYRDELEQFFEQAPLLPTEDQVRAEIKRIQVEVLGRAKRIVSAPEPPAAPTYPALSSFATQYVAERRADRSESWCESVGIVGDHLAAFRLGIDWPDLTINTLNLFKVYLQEELELSDATLHTYVSLLRGMLKYAIRSGCPVPPDYTWLETRLVGDTLRPTLTHGDLEAIRTATLRKPQPTYPKAFLQTMEETRWYFLMACYTGLRHSDLHQLMHPTLTTVGGLTCLEAIQQKTGKLVTVPLLDDALELLNGPVPRHPPEPRFNYTTYLQHIGQQAGLARTVLVGSYYKGKLITDDVALYLTLTSHTARRTFGSLMTQGGLPTKVLQDLLGHKTISSTQKYSKVPNHMIVSQSVAAWQQSKRGTADPTKSVGVKSR</sequence>
<dbReference type="InterPro" id="IPR002104">
    <property type="entry name" value="Integrase_catalytic"/>
</dbReference>
<dbReference type="InterPro" id="IPR010998">
    <property type="entry name" value="Integrase_recombinase_N"/>
</dbReference>
<dbReference type="RefSeq" id="WP_119667868.1">
    <property type="nucleotide sequence ID" value="NZ_QXED01000003.1"/>
</dbReference>
<comment type="similarity">
    <text evidence="1">Belongs to the 'phage' integrase family.</text>
</comment>
<dbReference type="CDD" id="cd01185">
    <property type="entry name" value="INTN1_C_like"/>
    <property type="match status" value="1"/>
</dbReference>
<evidence type="ECO:0000259" key="4">
    <source>
        <dbReference type="PROSITE" id="PS51898"/>
    </source>
</evidence>
<name>A0A418MB95_9BACT</name>
<dbReference type="PANTHER" id="PTHR30349">
    <property type="entry name" value="PHAGE INTEGRASE-RELATED"/>
    <property type="match status" value="1"/>
</dbReference>
<gene>
    <name evidence="5" type="ORF">DYU11_11770</name>
</gene>
<evidence type="ECO:0000256" key="1">
    <source>
        <dbReference type="ARBA" id="ARBA00008857"/>
    </source>
</evidence>
<dbReference type="InterPro" id="IPR011010">
    <property type="entry name" value="DNA_brk_join_enz"/>
</dbReference>
<dbReference type="PANTHER" id="PTHR30349:SF64">
    <property type="entry name" value="PROPHAGE INTEGRASE INTD-RELATED"/>
    <property type="match status" value="1"/>
</dbReference>
<dbReference type="InterPro" id="IPR013762">
    <property type="entry name" value="Integrase-like_cat_sf"/>
</dbReference>
<dbReference type="PROSITE" id="PS51898">
    <property type="entry name" value="TYR_RECOMBINASE"/>
    <property type="match status" value="1"/>
</dbReference>
<evidence type="ECO:0000313" key="6">
    <source>
        <dbReference type="Proteomes" id="UP000283523"/>
    </source>
</evidence>
<keyword evidence="2" id="KW-0238">DNA-binding</keyword>
<dbReference type="GO" id="GO:0003677">
    <property type="term" value="F:DNA binding"/>
    <property type="evidence" value="ECO:0007669"/>
    <property type="project" value="UniProtKB-KW"/>
</dbReference>
<dbReference type="Gene3D" id="1.10.443.10">
    <property type="entry name" value="Intergrase catalytic core"/>
    <property type="match status" value="1"/>
</dbReference>
<dbReference type="GO" id="GO:0015074">
    <property type="term" value="P:DNA integration"/>
    <property type="evidence" value="ECO:0007669"/>
    <property type="project" value="InterPro"/>
</dbReference>
<feature type="domain" description="Tyr recombinase" evidence="4">
    <location>
        <begin position="237"/>
        <end position="423"/>
    </location>
</feature>
<dbReference type="InterPro" id="IPR035386">
    <property type="entry name" value="Arm-DNA-bind_5"/>
</dbReference>
<organism evidence="5 6">
    <name type="scientific">Fibrisoma montanum</name>
    <dbReference type="NCBI Taxonomy" id="2305895"/>
    <lineage>
        <taxon>Bacteria</taxon>
        <taxon>Pseudomonadati</taxon>
        <taxon>Bacteroidota</taxon>
        <taxon>Cytophagia</taxon>
        <taxon>Cytophagales</taxon>
        <taxon>Spirosomataceae</taxon>
        <taxon>Fibrisoma</taxon>
    </lineage>
</organism>
<proteinExistence type="inferred from homology"/>
<reference evidence="5 6" key="1">
    <citation type="submission" date="2018-08" db="EMBL/GenBank/DDBJ databases">
        <title>Fibrisoma montanum sp. nov., isolated from Danxia mountain soil.</title>
        <authorList>
            <person name="Huang Y."/>
        </authorList>
    </citation>
    <scope>NUCLEOTIDE SEQUENCE [LARGE SCALE GENOMIC DNA]</scope>
    <source>
        <strain evidence="5 6">HYT19</strain>
    </source>
</reference>